<proteinExistence type="predicted"/>
<dbReference type="PANTHER" id="PTHR33977">
    <property type="entry name" value="ZINC ION BINDING PROTEIN"/>
    <property type="match status" value="1"/>
</dbReference>
<dbReference type="EMBL" id="HBUF01283081">
    <property type="protein sequence ID" value="CAG6687753.1"/>
    <property type="molecule type" value="Transcribed_RNA"/>
</dbReference>
<dbReference type="PANTHER" id="PTHR33977:SF1">
    <property type="entry name" value="ZINC ION BINDING PROTEIN"/>
    <property type="match status" value="1"/>
</dbReference>
<organism evidence="1">
    <name type="scientific">Cacopsylla melanoneura</name>
    <dbReference type="NCBI Taxonomy" id="428564"/>
    <lineage>
        <taxon>Eukaryota</taxon>
        <taxon>Metazoa</taxon>
        <taxon>Ecdysozoa</taxon>
        <taxon>Arthropoda</taxon>
        <taxon>Hexapoda</taxon>
        <taxon>Insecta</taxon>
        <taxon>Pterygota</taxon>
        <taxon>Neoptera</taxon>
        <taxon>Paraneoptera</taxon>
        <taxon>Hemiptera</taxon>
        <taxon>Sternorrhyncha</taxon>
        <taxon>Psylloidea</taxon>
        <taxon>Psyllidae</taxon>
        <taxon>Psyllinae</taxon>
        <taxon>Cacopsylla</taxon>
    </lineage>
</organism>
<dbReference type="AlphaFoldDB" id="A0A8D8X9Z6"/>
<reference evidence="1" key="1">
    <citation type="submission" date="2021-05" db="EMBL/GenBank/DDBJ databases">
        <authorList>
            <person name="Alioto T."/>
            <person name="Alioto T."/>
            <person name="Gomez Garrido J."/>
        </authorList>
    </citation>
    <scope>NUCLEOTIDE SEQUENCE</scope>
</reference>
<evidence type="ECO:0008006" key="2">
    <source>
        <dbReference type="Google" id="ProtNLM"/>
    </source>
</evidence>
<evidence type="ECO:0000313" key="1">
    <source>
        <dbReference type="EMBL" id="CAG6687753.1"/>
    </source>
</evidence>
<sequence>MGFGQGDIKHILCLWHFKRTLQRNLHAKVRNSSLEKEMFHYLCTIVDSEKEVEFHTLVNDFQKRYEGNVETTTFLEYFNKLCMPRVEKWAMYERKFPHKNVETTM</sequence>
<accession>A0A8D8X9Z6</accession>
<protein>
    <recommendedName>
        <fullName evidence="2">MULE transposase domain-containing protein</fullName>
    </recommendedName>
</protein>
<name>A0A8D8X9Z6_9HEMI</name>